<evidence type="ECO:0000256" key="1">
    <source>
        <dbReference type="SAM" id="MobiDB-lite"/>
    </source>
</evidence>
<evidence type="ECO:0000313" key="4">
    <source>
        <dbReference type="EMBL" id="CDO51213.1"/>
    </source>
</evidence>
<evidence type="ECO:0000256" key="2">
    <source>
        <dbReference type="SAM" id="Phobius"/>
    </source>
</evidence>
<dbReference type="OrthoDB" id="4084551at2759"/>
<feature type="chain" id="PRO_5005325512" description="Mid2 domain-containing protein" evidence="3">
    <location>
        <begin position="19"/>
        <end position="383"/>
    </location>
</feature>
<comment type="caution">
    <text evidence="4">The sequence shown here is derived from an EMBL/GenBank/DDBJ whole genome shotgun (WGS) entry which is preliminary data.</text>
</comment>
<evidence type="ECO:0000313" key="5">
    <source>
        <dbReference type="Proteomes" id="UP000242525"/>
    </source>
</evidence>
<dbReference type="InterPro" id="IPR028000">
    <property type="entry name" value="Pma1"/>
</dbReference>
<dbReference type="AlphaFoldDB" id="A0A0J9X3C9"/>
<name>A0A0J9X3C9_GEOCN</name>
<organism evidence="4 5">
    <name type="scientific">Geotrichum candidum</name>
    <name type="common">Oospora lactis</name>
    <name type="synonym">Dipodascus geotrichum</name>
    <dbReference type="NCBI Taxonomy" id="1173061"/>
    <lineage>
        <taxon>Eukaryota</taxon>
        <taxon>Fungi</taxon>
        <taxon>Dikarya</taxon>
        <taxon>Ascomycota</taxon>
        <taxon>Saccharomycotina</taxon>
        <taxon>Dipodascomycetes</taxon>
        <taxon>Dipodascales</taxon>
        <taxon>Dipodascaceae</taxon>
        <taxon>Geotrichum</taxon>
    </lineage>
</organism>
<sequence length="383" mass="40739">MKYSWLSAVCLFAGSVSALPIVANSQVTPSPTVPGLAKRAVNNGAQSVWTSTHANGVKELVTATTIDGVTISASPAKKTDNSKPTPWISLDGSGIPIMVTPTIVKAGGETISASPVAPTNYPTPSSIPPVLRCFGNRVPQSNQGSSSIAPGYPFCSPLNGTEWIVGETYWITWDPTYWGGSDITQVKIFARFLPIDDDQDRVFETDWVSNTDGYFPLNVLSDYRIRNTDGYMFINMRPLVSVGSDADHTGTVSGPIIRVISSKSEAETVISRLPSDNRKNSISNGSGSGLSGGKLAAAIVVPLVFVVIVCSLGYYWFVLRRRAINRANIEKATTGKGNAIPKGQSLTTVSTNQSQMTTSNPFHDAHAVELADGRPATKPSSAI</sequence>
<protein>
    <recommendedName>
        <fullName evidence="6">Mid2 domain-containing protein</fullName>
    </recommendedName>
</protein>
<feature type="signal peptide" evidence="3">
    <location>
        <begin position="1"/>
        <end position="18"/>
    </location>
</feature>
<proteinExistence type="predicted"/>
<keyword evidence="2" id="KW-0472">Membrane</keyword>
<reference evidence="4" key="1">
    <citation type="submission" date="2014-03" db="EMBL/GenBank/DDBJ databases">
        <authorList>
            <person name="Casaregola S."/>
        </authorList>
    </citation>
    <scope>NUCLEOTIDE SEQUENCE [LARGE SCALE GENOMIC DNA]</scope>
    <source>
        <strain evidence="4">CLIB 918</strain>
    </source>
</reference>
<keyword evidence="2" id="KW-1133">Transmembrane helix</keyword>
<keyword evidence="5" id="KW-1185">Reference proteome</keyword>
<keyword evidence="2" id="KW-0812">Transmembrane</keyword>
<feature type="region of interest" description="Disordered" evidence="1">
    <location>
        <begin position="334"/>
        <end position="359"/>
    </location>
</feature>
<dbReference type="EMBL" id="CCBN010000001">
    <property type="protein sequence ID" value="CDO51213.1"/>
    <property type="molecule type" value="Genomic_DNA"/>
</dbReference>
<dbReference type="Pfam" id="PF14610">
    <property type="entry name" value="Psg1"/>
    <property type="match status" value="1"/>
</dbReference>
<keyword evidence="3" id="KW-0732">Signal</keyword>
<evidence type="ECO:0000256" key="3">
    <source>
        <dbReference type="SAM" id="SignalP"/>
    </source>
</evidence>
<gene>
    <name evidence="4" type="ORF">BN980_GECA01s02529g</name>
</gene>
<feature type="compositionally biased region" description="Polar residues" evidence="1">
    <location>
        <begin position="344"/>
        <end position="359"/>
    </location>
</feature>
<accession>A0A0J9X3C9</accession>
<evidence type="ECO:0008006" key="6">
    <source>
        <dbReference type="Google" id="ProtNLM"/>
    </source>
</evidence>
<dbReference type="Proteomes" id="UP000242525">
    <property type="component" value="Unassembled WGS sequence"/>
</dbReference>
<feature type="transmembrane region" description="Helical" evidence="2">
    <location>
        <begin position="295"/>
        <end position="317"/>
    </location>
</feature>